<comment type="caution">
    <text evidence="1">The sequence shown here is derived from an EMBL/GenBank/DDBJ whole genome shotgun (WGS) entry which is preliminary data.</text>
</comment>
<dbReference type="EMBL" id="LAZR01010350">
    <property type="protein sequence ID" value="KKM67424.1"/>
    <property type="molecule type" value="Genomic_DNA"/>
</dbReference>
<sequence length="73" mass="8308">MSEEIFDKAGVVSCNLRDDKAWDCNIDGKKLIPIKTLKNSNEGFTRLFFKHLNVAYTILKLKDSEKYGIQVVG</sequence>
<gene>
    <name evidence="1" type="ORF">LCGC14_1471140</name>
</gene>
<organism evidence="1">
    <name type="scientific">marine sediment metagenome</name>
    <dbReference type="NCBI Taxonomy" id="412755"/>
    <lineage>
        <taxon>unclassified sequences</taxon>
        <taxon>metagenomes</taxon>
        <taxon>ecological metagenomes</taxon>
    </lineage>
</organism>
<evidence type="ECO:0000313" key="1">
    <source>
        <dbReference type="EMBL" id="KKM67424.1"/>
    </source>
</evidence>
<accession>A0A0F9JCA1</accession>
<protein>
    <submittedName>
        <fullName evidence="1">Uncharacterized protein</fullName>
    </submittedName>
</protein>
<dbReference type="AlphaFoldDB" id="A0A0F9JCA1"/>
<name>A0A0F9JCA1_9ZZZZ</name>
<proteinExistence type="predicted"/>
<feature type="non-terminal residue" evidence="1">
    <location>
        <position position="73"/>
    </location>
</feature>
<reference evidence="1" key="1">
    <citation type="journal article" date="2015" name="Nature">
        <title>Complex archaea that bridge the gap between prokaryotes and eukaryotes.</title>
        <authorList>
            <person name="Spang A."/>
            <person name="Saw J.H."/>
            <person name="Jorgensen S.L."/>
            <person name="Zaremba-Niedzwiedzka K."/>
            <person name="Martijn J."/>
            <person name="Lind A.E."/>
            <person name="van Eijk R."/>
            <person name="Schleper C."/>
            <person name="Guy L."/>
            <person name="Ettema T.J."/>
        </authorList>
    </citation>
    <scope>NUCLEOTIDE SEQUENCE</scope>
</reference>